<dbReference type="RefSeq" id="WP_117545171.1">
    <property type="nucleotide sequence ID" value="NZ_JBKUNB010000042.1"/>
</dbReference>
<sequence>MDLALKLFLAFLQIGAFSIGGGYAVIGLIQEQVVRKYGWLTEQTFTDIVTISQMTPGPLAVNASTFAGFRTDGIAGAAAATVGCVAGGILFSLLLYRFFQKNRSSYYMSELLKGLKAASCGLILSAAGTIILLTFFGSSQPDTVILADADWRSISLFLAALLLPKIIMPLFTKTKGKKLGPIALMLLTGAAGYFLYS</sequence>
<keyword evidence="6 7" id="KW-0472">Membrane</keyword>
<dbReference type="GeneID" id="97988880"/>
<proteinExistence type="inferred from homology"/>
<evidence type="ECO:0000313" key="8">
    <source>
        <dbReference type="EMBL" id="RGE57755.1"/>
    </source>
</evidence>
<evidence type="ECO:0000256" key="2">
    <source>
        <dbReference type="ARBA" id="ARBA00005262"/>
    </source>
</evidence>
<evidence type="ECO:0000256" key="3">
    <source>
        <dbReference type="ARBA" id="ARBA00022475"/>
    </source>
</evidence>
<feature type="transmembrane region" description="Helical" evidence="7">
    <location>
        <begin position="7"/>
        <end position="29"/>
    </location>
</feature>
<dbReference type="Proteomes" id="UP000260812">
    <property type="component" value="Unassembled WGS sequence"/>
</dbReference>
<dbReference type="EMBL" id="QVLV01000014">
    <property type="protein sequence ID" value="RGE57755.1"/>
    <property type="molecule type" value="Genomic_DNA"/>
</dbReference>
<reference evidence="8" key="1">
    <citation type="submission" date="2018-08" db="EMBL/GenBank/DDBJ databases">
        <title>A genome reference for cultivated species of the human gut microbiota.</title>
        <authorList>
            <person name="Zou Y."/>
            <person name="Xue W."/>
            <person name="Luo G."/>
        </authorList>
    </citation>
    <scope>NUCLEOTIDE SEQUENCE [LARGE SCALE GENOMIC DNA]</scope>
    <source>
        <strain evidence="8">TF05-5AC</strain>
    </source>
</reference>
<dbReference type="PANTHER" id="PTHR43663">
    <property type="entry name" value="CHROMATE TRANSPORT PROTEIN-RELATED"/>
    <property type="match status" value="1"/>
</dbReference>
<feature type="transmembrane region" description="Helical" evidence="7">
    <location>
        <begin position="74"/>
        <end position="96"/>
    </location>
</feature>
<evidence type="ECO:0000256" key="1">
    <source>
        <dbReference type="ARBA" id="ARBA00004651"/>
    </source>
</evidence>
<keyword evidence="9" id="KW-1185">Reference proteome</keyword>
<dbReference type="GO" id="GO:0015109">
    <property type="term" value="F:chromate transmembrane transporter activity"/>
    <property type="evidence" value="ECO:0007669"/>
    <property type="project" value="InterPro"/>
</dbReference>
<accession>A0A3E3I0J9</accession>
<evidence type="ECO:0000256" key="5">
    <source>
        <dbReference type="ARBA" id="ARBA00022989"/>
    </source>
</evidence>
<evidence type="ECO:0000256" key="7">
    <source>
        <dbReference type="SAM" id="Phobius"/>
    </source>
</evidence>
<keyword evidence="4 7" id="KW-0812">Transmembrane</keyword>
<organism evidence="8 9">
    <name type="scientific">Eisenbergiella massiliensis</name>
    <dbReference type="NCBI Taxonomy" id="1720294"/>
    <lineage>
        <taxon>Bacteria</taxon>
        <taxon>Bacillati</taxon>
        <taxon>Bacillota</taxon>
        <taxon>Clostridia</taxon>
        <taxon>Lachnospirales</taxon>
        <taxon>Lachnospiraceae</taxon>
        <taxon>Eisenbergiella</taxon>
    </lineage>
</organism>
<evidence type="ECO:0000313" key="9">
    <source>
        <dbReference type="Proteomes" id="UP000260812"/>
    </source>
</evidence>
<feature type="transmembrane region" description="Helical" evidence="7">
    <location>
        <begin position="117"/>
        <end position="137"/>
    </location>
</feature>
<feature type="transmembrane region" description="Helical" evidence="7">
    <location>
        <begin position="149"/>
        <end position="167"/>
    </location>
</feature>
<dbReference type="AlphaFoldDB" id="A0A3E3I0J9"/>
<comment type="subcellular location">
    <subcellularLocation>
        <location evidence="1">Cell membrane</location>
        <topology evidence="1">Multi-pass membrane protein</topology>
    </subcellularLocation>
</comment>
<protein>
    <submittedName>
        <fullName evidence="8">Chromate transporter</fullName>
    </submittedName>
</protein>
<keyword evidence="3" id="KW-1003">Cell membrane</keyword>
<dbReference type="PANTHER" id="PTHR43663:SF1">
    <property type="entry name" value="CHROMATE TRANSPORTER"/>
    <property type="match status" value="1"/>
</dbReference>
<keyword evidence="5 7" id="KW-1133">Transmembrane helix</keyword>
<name>A0A3E3I0J9_9FIRM</name>
<feature type="transmembrane region" description="Helical" evidence="7">
    <location>
        <begin position="179"/>
        <end position="196"/>
    </location>
</feature>
<evidence type="ECO:0000256" key="4">
    <source>
        <dbReference type="ARBA" id="ARBA00022692"/>
    </source>
</evidence>
<comment type="caution">
    <text evidence="8">The sequence shown here is derived from an EMBL/GenBank/DDBJ whole genome shotgun (WGS) entry which is preliminary data.</text>
</comment>
<dbReference type="GO" id="GO:0005886">
    <property type="term" value="C:plasma membrane"/>
    <property type="evidence" value="ECO:0007669"/>
    <property type="project" value="UniProtKB-SubCell"/>
</dbReference>
<dbReference type="InterPro" id="IPR052518">
    <property type="entry name" value="CHR_Transporter"/>
</dbReference>
<evidence type="ECO:0000256" key="6">
    <source>
        <dbReference type="ARBA" id="ARBA00023136"/>
    </source>
</evidence>
<gene>
    <name evidence="8" type="ORF">DXC51_18880</name>
</gene>
<dbReference type="InterPro" id="IPR003370">
    <property type="entry name" value="Chromate_transpt"/>
</dbReference>
<comment type="similarity">
    <text evidence="2">Belongs to the chromate ion transporter (CHR) (TC 2.A.51) family.</text>
</comment>
<dbReference type="Pfam" id="PF02417">
    <property type="entry name" value="Chromate_transp"/>
    <property type="match status" value="1"/>
</dbReference>